<sequence>MTGSLLQLVAVGNEDYFFIGNPQISFFKRVYLKHTNFSIERTEIYNDGRQQFKDAKTYIFNINSEYGDLLYYSVFHIKLPEIYADTNYQFRWIENLGNNIIEECSIFINDILVEKIESPFLHLNNSLHLNTNSKNIYNKLTKNVPDVHNPSCDGEYPYSSTNKNYITEPDKYHLLNKHYSELPSIDAQTLYIPLPFFFNRIKEFFIPMVLLRKSNIKIVVKLRSLHELYTIGYPRSITTGGIKEYYLHQSFSQKSTKSIYDFVKDSRSFLDCDIKLYNHIIFLEAPERNLLSKNTLTNLITIPKKYSFGGCHGTKLIALKNKDLIDKIYIIPRRDDVKERNQWMNNSIYDYNAFNMHEHFNVTDKSKLVNYWYYRHPQEIPEITKNNIDYFKDPYIIKRLSVKLNGNIFDEIVEPVFLYNANKFESFANNYLRDIIIYKFSEFPLEYQPSGHFNLNSVTKFELELEFKDTTKDIKKYNFDVDIILMTYKNIIFGKDTVSIV</sequence>
<proteinExistence type="predicted"/>
<dbReference type="Gene3D" id="2.70.9.20">
    <property type="entry name" value="Major capsid protein Vp54"/>
    <property type="match status" value="1"/>
</dbReference>
<protein>
    <recommendedName>
        <fullName evidence="1">Major capsid protein N-terminal domain-containing protein</fullName>
    </recommendedName>
</protein>
<accession>A0A6C0B3M3</accession>
<dbReference type="Pfam" id="PF16903">
    <property type="entry name" value="Capsid_N"/>
    <property type="match status" value="1"/>
</dbReference>
<dbReference type="InterPro" id="IPR038519">
    <property type="entry name" value="MCP_C_sf"/>
</dbReference>
<dbReference type="InterPro" id="IPR031654">
    <property type="entry name" value="Capsid_N"/>
</dbReference>
<dbReference type="EMBL" id="MN739059">
    <property type="protein sequence ID" value="QHS86662.1"/>
    <property type="molecule type" value="Genomic_DNA"/>
</dbReference>
<dbReference type="InterPro" id="IPR016112">
    <property type="entry name" value="VP_dsDNA_II"/>
</dbReference>
<organism evidence="2">
    <name type="scientific">viral metagenome</name>
    <dbReference type="NCBI Taxonomy" id="1070528"/>
    <lineage>
        <taxon>unclassified sequences</taxon>
        <taxon>metagenomes</taxon>
        <taxon>organismal metagenomes</taxon>
    </lineage>
</organism>
<dbReference type="SUPFAM" id="SSF49749">
    <property type="entry name" value="Group II dsDNA viruses VP"/>
    <property type="match status" value="1"/>
</dbReference>
<evidence type="ECO:0000313" key="2">
    <source>
        <dbReference type="EMBL" id="QHS86662.1"/>
    </source>
</evidence>
<name>A0A6C0B3M3_9ZZZZ</name>
<dbReference type="AlphaFoldDB" id="A0A6C0B3M3"/>
<feature type="domain" description="Major capsid protein N-terminal" evidence="1">
    <location>
        <begin position="25"/>
        <end position="233"/>
    </location>
</feature>
<dbReference type="Gene3D" id="2.70.9.10">
    <property type="entry name" value="Adenovirus Type 2 Hexon, domain 4"/>
    <property type="match status" value="1"/>
</dbReference>
<evidence type="ECO:0000259" key="1">
    <source>
        <dbReference type="Pfam" id="PF16903"/>
    </source>
</evidence>
<reference evidence="2" key="1">
    <citation type="journal article" date="2020" name="Nature">
        <title>Giant virus diversity and host interactions through global metagenomics.</title>
        <authorList>
            <person name="Schulz F."/>
            <person name="Roux S."/>
            <person name="Paez-Espino D."/>
            <person name="Jungbluth S."/>
            <person name="Walsh D.A."/>
            <person name="Denef V.J."/>
            <person name="McMahon K.D."/>
            <person name="Konstantinidis K.T."/>
            <person name="Eloe-Fadrosh E.A."/>
            <person name="Kyrpides N.C."/>
            <person name="Woyke T."/>
        </authorList>
    </citation>
    <scope>NUCLEOTIDE SEQUENCE</scope>
    <source>
        <strain evidence="2">GVMAG-M-3300009422-16</strain>
    </source>
</reference>